<sequence length="173" mass="19288">MATTSISLSPPDFLSVPKPKSCLFLRRNNSYLPLASPTTISSKRTIILQYPLQRSRRKNIQIWRIYAIPDEAALPSEANPLENSQKIVSSSGDDGVNYFISILLFIAFIGLSILTVGIIYIAVTDFLQKREKEKFEKEAAAQKKSGGKKKKVRARAGPRGFGQKIEAEEEVDD</sequence>
<dbReference type="PANTHER" id="PTHR36735">
    <property type="entry name" value="TRANSMEMBRANE PROTEIN"/>
    <property type="match status" value="1"/>
</dbReference>
<accession>A0A6P3Z9T3</accession>
<dbReference type="RefSeq" id="XP_015873993.3">
    <property type="nucleotide sequence ID" value="XM_016018507.4"/>
</dbReference>
<feature type="compositionally biased region" description="Basic residues" evidence="1">
    <location>
        <begin position="145"/>
        <end position="156"/>
    </location>
</feature>
<protein>
    <submittedName>
        <fullName evidence="4">Uncharacterized protein LOC107411001</fullName>
    </submittedName>
</protein>
<dbReference type="GO" id="GO:0009535">
    <property type="term" value="C:chloroplast thylakoid membrane"/>
    <property type="evidence" value="ECO:0007669"/>
    <property type="project" value="TreeGrafter"/>
</dbReference>
<keyword evidence="2" id="KW-0472">Membrane</keyword>
<organism evidence="3 4">
    <name type="scientific">Ziziphus jujuba</name>
    <name type="common">Chinese jujube</name>
    <name type="synonym">Ziziphus sativa</name>
    <dbReference type="NCBI Taxonomy" id="326968"/>
    <lineage>
        <taxon>Eukaryota</taxon>
        <taxon>Viridiplantae</taxon>
        <taxon>Streptophyta</taxon>
        <taxon>Embryophyta</taxon>
        <taxon>Tracheophyta</taxon>
        <taxon>Spermatophyta</taxon>
        <taxon>Magnoliopsida</taxon>
        <taxon>eudicotyledons</taxon>
        <taxon>Gunneridae</taxon>
        <taxon>Pentapetalae</taxon>
        <taxon>rosids</taxon>
        <taxon>fabids</taxon>
        <taxon>Rosales</taxon>
        <taxon>Rhamnaceae</taxon>
        <taxon>Paliureae</taxon>
        <taxon>Ziziphus</taxon>
    </lineage>
</organism>
<dbReference type="GeneID" id="107411001"/>
<feature type="region of interest" description="Disordered" evidence="1">
    <location>
        <begin position="137"/>
        <end position="173"/>
    </location>
</feature>
<name>A0A6P3Z9T3_ZIZJJ</name>
<reference evidence="4" key="1">
    <citation type="submission" date="2025-08" db="UniProtKB">
        <authorList>
            <consortium name="RefSeq"/>
        </authorList>
    </citation>
    <scope>IDENTIFICATION</scope>
    <source>
        <tissue evidence="4">Seedling</tissue>
    </source>
</reference>
<dbReference type="InParanoid" id="A0A6P3Z9T3"/>
<evidence type="ECO:0000313" key="3">
    <source>
        <dbReference type="Proteomes" id="UP001652623"/>
    </source>
</evidence>
<keyword evidence="3" id="KW-1185">Reference proteome</keyword>
<dbReference type="Proteomes" id="UP001652623">
    <property type="component" value="Chromosome 10"/>
</dbReference>
<proteinExistence type="predicted"/>
<keyword evidence="2" id="KW-1133">Transmembrane helix</keyword>
<dbReference type="FunCoup" id="A0A6P3Z9T3">
    <property type="interactions" value="1192"/>
</dbReference>
<evidence type="ECO:0000313" key="4">
    <source>
        <dbReference type="RefSeq" id="XP_015873993.3"/>
    </source>
</evidence>
<dbReference type="AlphaFoldDB" id="A0A6P3Z9T3"/>
<dbReference type="KEGG" id="zju:107411001"/>
<keyword evidence="2" id="KW-0812">Transmembrane</keyword>
<gene>
    <name evidence="4" type="primary">LOC107411001</name>
</gene>
<dbReference type="PANTHER" id="PTHR36735:SF1">
    <property type="entry name" value="TRANSMEMBRANE PROTEIN"/>
    <property type="match status" value="1"/>
</dbReference>
<feature type="transmembrane region" description="Helical" evidence="2">
    <location>
        <begin position="98"/>
        <end position="123"/>
    </location>
</feature>
<evidence type="ECO:0000256" key="1">
    <source>
        <dbReference type="SAM" id="MobiDB-lite"/>
    </source>
</evidence>
<evidence type="ECO:0000256" key="2">
    <source>
        <dbReference type="SAM" id="Phobius"/>
    </source>
</evidence>